<evidence type="ECO:0000256" key="7">
    <source>
        <dbReference type="ARBA" id="ARBA00022824"/>
    </source>
</evidence>
<evidence type="ECO:0000256" key="3">
    <source>
        <dbReference type="ARBA" id="ARBA00012132"/>
    </source>
</evidence>
<accession>A0AAV2R9N4</accession>
<dbReference type="EMBL" id="CAXKWB010018982">
    <property type="protein sequence ID" value="CAL4121609.1"/>
    <property type="molecule type" value="Genomic_DNA"/>
</dbReference>
<evidence type="ECO:0000256" key="9">
    <source>
        <dbReference type="ARBA" id="ARBA00023136"/>
    </source>
</evidence>
<evidence type="ECO:0000256" key="4">
    <source>
        <dbReference type="ARBA" id="ARBA00022679"/>
    </source>
</evidence>
<comment type="subcellular location">
    <subcellularLocation>
        <location evidence="1">Endoplasmic reticulum membrane</location>
        <topology evidence="1">Multi-pass membrane protein</topology>
    </subcellularLocation>
</comment>
<proteinExistence type="inferred from homology"/>
<dbReference type="GO" id="GO:0005789">
    <property type="term" value="C:endoplasmic reticulum membrane"/>
    <property type="evidence" value="ECO:0007669"/>
    <property type="project" value="UniProtKB-SubCell"/>
</dbReference>
<evidence type="ECO:0000313" key="11">
    <source>
        <dbReference type="EMBL" id="CAL4121609.1"/>
    </source>
</evidence>
<name>A0AAV2R9N4_MEGNR</name>
<feature type="transmembrane region" description="Helical" evidence="10">
    <location>
        <begin position="365"/>
        <end position="382"/>
    </location>
</feature>
<evidence type="ECO:0000256" key="10">
    <source>
        <dbReference type="SAM" id="Phobius"/>
    </source>
</evidence>
<feature type="transmembrane region" description="Helical" evidence="10">
    <location>
        <begin position="402"/>
        <end position="422"/>
    </location>
</feature>
<dbReference type="Proteomes" id="UP001497623">
    <property type="component" value="Unassembled WGS sequence"/>
</dbReference>
<dbReference type="PANTHER" id="PTHR13205:SF15">
    <property type="entry name" value="DOLICHOL KINASE"/>
    <property type="match status" value="1"/>
</dbReference>
<keyword evidence="4" id="KW-0808">Transferase</keyword>
<feature type="non-terminal residue" evidence="11">
    <location>
        <position position="1"/>
    </location>
</feature>
<dbReference type="PANTHER" id="PTHR13205">
    <property type="entry name" value="TRANSMEMBRANE PROTEIN 15-RELATED"/>
    <property type="match status" value="1"/>
</dbReference>
<evidence type="ECO:0000256" key="8">
    <source>
        <dbReference type="ARBA" id="ARBA00022989"/>
    </source>
</evidence>
<keyword evidence="5 10" id="KW-0812">Transmembrane</keyword>
<feature type="transmembrane region" description="Helical" evidence="10">
    <location>
        <begin position="230"/>
        <end position="248"/>
    </location>
</feature>
<dbReference type="EC" id="2.7.1.108" evidence="3"/>
<sequence length="500" mass="53680">ATEVITEKSTMFKGILGNLLSPAAVLTINNIKSRVGASTGVWLLALLPFACSPGLYTAYSHCHPSPQILAILGIQVGVCGVHLYKQLCLKCNEGEIIKRKPPLLQGFLTHPYTPALAAAGALSILTETNPGLALLSCLLCSRLLYNITQWLFSSFPGSFSLGEGALVGQAAALTLTTAVHNIIHNLFVYHGKLSEDMQISLFIQVAVLLVSGLSCLTFKYSFMCRARNFVPVLCVCGALGAGLASLLMKEWILNWLIVLCDTPTRLTLMFLWVCLSIFSMVITTCASRASGITTTVLRKIYHAVIVVIFAPGILQDPTFTRLAASGAMLFWLLLEVVRVQDIKPFSGVITTAFKIFLDEKDQGKLILSHIYLLAGIATPLWLHPCSKSTAFQDLGSRELALLAGVLSVGIGDAAASIGGTYFGRRKWAGTKKTIEGSLCSLFAMLGCVGGLSVLEFVTVPGALWGRLVVSSVMVAIVEALTDQVDNIVLPLLLYTPLMDP</sequence>
<dbReference type="InterPro" id="IPR032974">
    <property type="entry name" value="Polypren_kinase"/>
</dbReference>
<feature type="transmembrane region" description="Helical" evidence="10">
    <location>
        <begin position="268"/>
        <end position="289"/>
    </location>
</feature>
<feature type="transmembrane region" description="Helical" evidence="10">
    <location>
        <begin position="65"/>
        <end position="84"/>
    </location>
</feature>
<evidence type="ECO:0000256" key="1">
    <source>
        <dbReference type="ARBA" id="ARBA00004477"/>
    </source>
</evidence>
<organism evidence="11 12">
    <name type="scientific">Meganyctiphanes norvegica</name>
    <name type="common">Northern krill</name>
    <name type="synonym">Thysanopoda norvegica</name>
    <dbReference type="NCBI Taxonomy" id="48144"/>
    <lineage>
        <taxon>Eukaryota</taxon>
        <taxon>Metazoa</taxon>
        <taxon>Ecdysozoa</taxon>
        <taxon>Arthropoda</taxon>
        <taxon>Crustacea</taxon>
        <taxon>Multicrustacea</taxon>
        <taxon>Malacostraca</taxon>
        <taxon>Eumalacostraca</taxon>
        <taxon>Eucarida</taxon>
        <taxon>Euphausiacea</taxon>
        <taxon>Euphausiidae</taxon>
        <taxon>Meganyctiphanes</taxon>
    </lineage>
</organism>
<evidence type="ECO:0000256" key="2">
    <source>
        <dbReference type="ARBA" id="ARBA00010794"/>
    </source>
</evidence>
<feature type="transmembrane region" description="Helical" evidence="10">
    <location>
        <begin position="199"/>
        <end position="218"/>
    </location>
</feature>
<keyword evidence="8 10" id="KW-1133">Transmembrane helix</keyword>
<comment type="caution">
    <text evidence="11">The sequence shown here is derived from an EMBL/GenBank/DDBJ whole genome shotgun (WGS) entry which is preliminary data.</text>
</comment>
<feature type="transmembrane region" description="Helical" evidence="10">
    <location>
        <begin position="434"/>
        <end position="457"/>
    </location>
</feature>
<evidence type="ECO:0000313" key="12">
    <source>
        <dbReference type="Proteomes" id="UP001497623"/>
    </source>
</evidence>
<keyword evidence="12" id="KW-1185">Reference proteome</keyword>
<dbReference type="GO" id="GO:0043048">
    <property type="term" value="P:dolichyl monophosphate biosynthetic process"/>
    <property type="evidence" value="ECO:0007669"/>
    <property type="project" value="TreeGrafter"/>
</dbReference>
<dbReference type="GO" id="GO:0004168">
    <property type="term" value="F:dolichol kinase activity"/>
    <property type="evidence" value="ECO:0007669"/>
    <property type="project" value="UniProtKB-EC"/>
</dbReference>
<keyword evidence="7" id="KW-0256">Endoplasmic reticulum</keyword>
<feature type="transmembrane region" description="Helical" evidence="10">
    <location>
        <begin position="41"/>
        <end position="59"/>
    </location>
</feature>
<dbReference type="AlphaFoldDB" id="A0AAV2R9N4"/>
<comment type="similarity">
    <text evidence="2">Belongs to the polyprenol kinase family.</text>
</comment>
<keyword evidence="6" id="KW-0418">Kinase</keyword>
<protein>
    <recommendedName>
        <fullName evidence="3">dolichol kinase</fullName>
        <ecNumber evidence="3">2.7.1.108</ecNumber>
    </recommendedName>
</protein>
<keyword evidence="9 10" id="KW-0472">Membrane</keyword>
<feature type="transmembrane region" description="Helical" evidence="10">
    <location>
        <begin position="104"/>
        <end position="125"/>
    </location>
</feature>
<evidence type="ECO:0000256" key="5">
    <source>
        <dbReference type="ARBA" id="ARBA00022692"/>
    </source>
</evidence>
<evidence type="ECO:0000256" key="6">
    <source>
        <dbReference type="ARBA" id="ARBA00022777"/>
    </source>
</evidence>
<gene>
    <name evidence="11" type="ORF">MNOR_LOCUS22491</name>
</gene>
<reference evidence="11 12" key="1">
    <citation type="submission" date="2024-05" db="EMBL/GenBank/DDBJ databases">
        <authorList>
            <person name="Wallberg A."/>
        </authorList>
    </citation>
    <scope>NUCLEOTIDE SEQUENCE [LARGE SCALE GENOMIC DNA]</scope>
</reference>